<reference evidence="2 3" key="1">
    <citation type="submission" date="2015-03" db="EMBL/GenBank/DDBJ databases">
        <title>Luteipulveratus halotolerans sp. nov., a novel actinobacterium (Dermacoccaceae) from Sarawak, Malaysia.</title>
        <authorList>
            <person name="Juboi H."/>
            <person name="Basik A."/>
            <person name="Shamsul S.S."/>
            <person name="Arnold P."/>
            <person name="Schmitt E.K."/>
            <person name="Sanglier J.-J."/>
            <person name="Yeo T."/>
        </authorList>
    </citation>
    <scope>NUCLEOTIDE SEQUENCE [LARGE SCALE GENOMIC DNA]</scope>
    <source>
        <strain evidence="2 3">MN07-A0370</strain>
    </source>
</reference>
<sequence length="365" mass="39584">MDRAAQIAAYERQFRRSGLPLFIEGHSPATAVFNRALPLLIVVFVAECSAATSLDWSVLANVGAALGGLAILVAAYGIANRLRSRRFFARPDRAGGTELAVFVLVPALLPLLTQGQWHQVIGIAAGNLALLLVLYAVIGLGLLPTLWWSISRLAGELSASLTQLARALPVLLVFSIVLFVNTEMWQVFSGLGFANSTVIDALFVLLILGFVLLRVPAEIRGLAEKAAGPPLRRREKFNLGGVLVMSQLVQIAMVSLGMLLFFVAFGSLTISDTIYESWSIKPGSFHETWHLGDVDLRLTSALFNVAAAIAEITGLYYALQVTTDATFRENFVTSTSDHLERAFEARAEYRALDPGPEDHPPGRLI</sequence>
<proteinExistence type="predicted"/>
<keyword evidence="1" id="KW-0812">Transmembrane</keyword>
<accession>A0A0K1JPC9</accession>
<evidence type="ECO:0000256" key="1">
    <source>
        <dbReference type="SAM" id="Phobius"/>
    </source>
</evidence>
<keyword evidence="3" id="KW-1185">Reference proteome</keyword>
<feature type="transmembrane region" description="Helical" evidence="1">
    <location>
        <begin position="164"/>
        <end position="181"/>
    </location>
</feature>
<keyword evidence="1" id="KW-0472">Membrane</keyword>
<dbReference type="OrthoDB" id="3268838at2"/>
<dbReference type="Proteomes" id="UP000066480">
    <property type="component" value="Chromosome"/>
</dbReference>
<feature type="transmembrane region" description="Helical" evidence="1">
    <location>
        <begin position="193"/>
        <end position="216"/>
    </location>
</feature>
<dbReference type="KEGG" id="lmoi:VV02_25530"/>
<name>A0A0K1JPC9_9MICO</name>
<feature type="transmembrane region" description="Helical" evidence="1">
    <location>
        <begin position="99"/>
        <end position="117"/>
    </location>
</feature>
<organism evidence="2 3">
    <name type="scientific">Luteipulveratus mongoliensis</name>
    <dbReference type="NCBI Taxonomy" id="571913"/>
    <lineage>
        <taxon>Bacteria</taxon>
        <taxon>Bacillati</taxon>
        <taxon>Actinomycetota</taxon>
        <taxon>Actinomycetes</taxon>
        <taxon>Micrococcales</taxon>
        <taxon>Dermacoccaceae</taxon>
        <taxon>Luteipulveratus</taxon>
    </lineage>
</organism>
<feature type="transmembrane region" description="Helical" evidence="1">
    <location>
        <begin position="123"/>
        <end position="143"/>
    </location>
</feature>
<protein>
    <recommendedName>
        <fullName evidence="4">Integral membrane protein</fullName>
    </recommendedName>
</protein>
<keyword evidence="1" id="KW-1133">Transmembrane helix</keyword>
<dbReference type="AlphaFoldDB" id="A0A0K1JPC9"/>
<feature type="transmembrane region" description="Helical" evidence="1">
    <location>
        <begin position="237"/>
        <end position="265"/>
    </location>
</feature>
<feature type="transmembrane region" description="Helical" evidence="1">
    <location>
        <begin position="21"/>
        <end position="46"/>
    </location>
</feature>
<dbReference type="EMBL" id="CP011112">
    <property type="protein sequence ID" value="AKU18425.1"/>
    <property type="molecule type" value="Genomic_DNA"/>
</dbReference>
<feature type="transmembrane region" description="Helical" evidence="1">
    <location>
        <begin position="58"/>
        <end position="79"/>
    </location>
</feature>
<evidence type="ECO:0000313" key="3">
    <source>
        <dbReference type="Proteomes" id="UP000066480"/>
    </source>
</evidence>
<dbReference type="RefSeq" id="WP_052596233.1">
    <property type="nucleotide sequence ID" value="NZ_CP011112.1"/>
</dbReference>
<gene>
    <name evidence="2" type="ORF">VV02_25530</name>
</gene>
<feature type="transmembrane region" description="Helical" evidence="1">
    <location>
        <begin position="301"/>
        <end position="319"/>
    </location>
</feature>
<evidence type="ECO:0000313" key="2">
    <source>
        <dbReference type="EMBL" id="AKU18425.1"/>
    </source>
</evidence>
<evidence type="ECO:0008006" key="4">
    <source>
        <dbReference type="Google" id="ProtNLM"/>
    </source>
</evidence>
<dbReference type="STRING" id="571913.VV02_25530"/>